<dbReference type="EMBL" id="JAUKUD010000007">
    <property type="protein sequence ID" value="KAK0738177.1"/>
    <property type="molecule type" value="Genomic_DNA"/>
</dbReference>
<feature type="binding site" evidence="5">
    <location>
        <position position="315"/>
    </location>
    <ligand>
        <name>Fe cation</name>
        <dbReference type="ChEBI" id="CHEBI:24875"/>
        <note>catalytic</note>
    </ligand>
</feature>
<dbReference type="PANTHER" id="PTHR10543">
    <property type="entry name" value="BETA-CAROTENE DIOXYGENASE"/>
    <property type="match status" value="1"/>
</dbReference>
<accession>A0AA40BPT6</accession>
<keyword evidence="2 5" id="KW-0479">Metal-binding</keyword>
<dbReference type="InterPro" id="IPR004294">
    <property type="entry name" value="Carotenoid_Oase"/>
</dbReference>
<name>A0AA40BPT6_9PEZI</name>
<keyword evidence="4 5" id="KW-0408">Iron</keyword>
<dbReference type="GO" id="GO:0046872">
    <property type="term" value="F:metal ion binding"/>
    <property type="evidence" value="ECO:0007669"/>
    <property type="project" value="UniProtKB-KW"/>
</dbReference>
<reference evidence="7" key="1">
    <citation type="submission" date="2023-06" db="EMBL/GenBank/DDBJ databases">
        <title>Genome-scale phylogeny and comparative genomics of the fungal order Sordariales.</title>
        <authorList>
            <consortium name="Lawrence Berkeley National Laboratory"/>
            <person name="Hensen N."/>
            <person name="Bonometti L."/>
            <person name="Westerberg I."/>
            <person name="Brannstrom I.O."/>
            <person name="Guillou S."/>
            <person name="Cros-Aarteil S."/>
            <person name="Calhoun S."/>
            <person name="Haridas S."/>
            <person name="Kuo A."/>
            <person name="Mondo S."/>
            <person name="Pangilinan J."/>
            <person name="Riley R."/>
            <person name="LaButti K."/>
            <person name="Andreopoulos B."/>
            <person name="Lipzen A."/>
            <person name="Chen C."/>
            <person name="Yanf M."/>
            <person name="Daum C."/>
            <person name="Ng V."/>
            <person name="Clum A."/>
            <person name="Steindorff A."/>
            <person name="Ohm R."/>
            <person name="Martin F."/>
            <person name="Silar P."/>
            <person name="Natvig D."/>
            <person name="Lalanne C."/>
            <person name="Gautier V."/>
            <person name="Ament-velasquez S.L."/>
            <person name="Kruys A."/>
            <person name="Hutchinson M.I."/>
            <person name="Powell A.J."/>
            <person name="Barry K."/>
            <person name="Miller A.N."/>
            <person name="Grigoriev I.V."/>
            <person name="Debuchy R."/>
            <person name="Gladieux P."/>
            <person name="Thoren M.H."/>
            <person name="Johannesson H."/>
        </authorList>
    </citation>
    <scope>NUCLEOTIDE SEQUENCE</scope>
    <source>
        <strain evidence="7">SMH3187-1</strain>
    </source>
</reference>
<evidence type="ECO:0000313" key="7">
    <source>
        <dbReference type="EMBL" id="KAK0738177.1"/>
    </source>
</evidence>
<feature type="binding site" evidence="5">
    <location>
        <position position="250"/>
    </location>
    <ligand>
        <name>Fe cation</name>
        <dbReference type="ChEBI" id="CHEBI:24875"/>
        <note>catalytic</note>
    </ligand>
</feature>
<feature type="binding site" evidence="5">
    <location>
        <position position="195"/>
    </location>
    <ligand>
        <name>Fe cation</name>
        <dbReference type="ChEBI" id="CHEBI:24875"/>
        <note>catalytic</note>
    </ligand>
</feature>
<dbReference type="GO" id="GO:0010436">
    <property type="term" value="F:carotenoid dioxygenase activity"/>
    <property type="evidence" value="ECO:0007669"/>
    <property type="project" value="TreeGrafter"/>
</dbReference>
<comment type="similarity">
    <text evidence="1">Belongs to the carotenoid oxygenase family.</text>
</comment>
<comment type="cofactor">
    <cofactor evidence="5">
        <name>Fe(2+)</name>
        <dbReference type="ChEBI" id="CHEBI:29033"/>
    </cofactor>
    <text evidence="5">Binds 1 Fe(2+) ion per subunit.</text>
</comment>
<feature type="region of interest" description="Disordered" evidence="6">
    <location>
        <begin position="1"/>
        <end position="26"/>
    </location>
</feature>
<proteinExistence type="inferred from homology"/>
<protein>
    <submittedName>
        <fullName evidence="7">Carotenoid oxygenase</fullName>
    </submittedName>
</protein>
<evidence type="ECO:0000256" key="4">
    <source>
        <dbReference type="ARBA" id="ARBA00023004"/>
    </source>
</evidence>
<feature type="compositionally biased region" description="Low complexity" evidence="6">
    <location>
        <begin position="1"/>
        <end position="10"/>
    </location>
</feature>
<dbReference type="GO" id="GO:0016121">
    <property type="term" value="P:carotene catabolic process"/>
    <property type="evidence" value="ECO:0007669"/>
    <property type="project" value="TreeGrafter"/>
</dbReference>
<evidence type="ECO:0000256" key="5">
    <source>
        <dbReference type="PIRSR" id="PIRSR604294-1"/>
    </source>
</evidence>
<gene>
    <name evidence="7" type="ORF">B0T18DRAFT_334951</name>
</gene>
<dbReference type="PANTHER" id="PTHR10543:SF89">
    <property type="entry name" value="CAROTENOID 9,10(9',10')-CLEAVAGE DIOXYGENASE 1"/>
    <property type="match status" value="1"/>
</dbReference>
<keyword evidence="8" id="KW-1185">Reference proteome</keyword>
<evidence type="ECO:0000256" key="3">
    <source>
        <dbReference type="ARBA" id="ARBA00023002"/>
    </source>
</evidence>
<dbReference type="AlphaFoldDB" id="A0AA40BPT6"/>
<keyword evidence="3" id="KW-0560">Oxidoreductase</keyword>
<feature type="binding site" evidence="5">
    <location>
        <position position="548"/>
    </location>
    <ligand>
        <name>Fe cation</name>
        <dbReference type="ChEBI" id="CHEBI:24875"/>
        <note>catalytic</note>
    </ligand>
</feature>
<comment type="caution">
    <text evidence="7">The sequence shown here is derived from an EMBL/GenBank/DDBJ whole genome shotgun (WGS) entry which is preliminary data.</text>
</comment>
<sequence length="605" mass="67406">MAHLHSLAPPLASPPKPNYASSRLLPAHPTKFPPTPVFSSMNAPSRFEASLLDLEITGTLPPSLSGTFFRIQPDARFPPLFADDIHFNGDGAVTAIRLHDGHADLLHRYVHTDRYVAETAARRALFGRYRNPFTDDEGVRGVVRTASNTNVVFWRGMLLAMKEDGPPFAMDPETLETVGRYDFEGQLGVPTVAAHPKVDPRTGEMVCFAYECGGDGADGSKEVAVWTVEGEGGRVVEMGWYAAPFAGMIHDAGVSENWVVLPLTPLKVDVERMRRGGNKFAWDPEEDQWYGVVPRRGGKREDIVWFRADNGFHGHVAGCYELPTGEVVLDLTVADGNVFFFFPPDNKDMPSDGMEKRNKLNSPTMRWIFDPKAKKTATEYPHGTVYVADERVTPAVQWRTNGEFSRIDDRYVTKPYRHFWQAVVDPTKPYDFAKCGPPAGGLFNCLGHYTWSDEHFHDGSNSSSEVNQDGEKPKFGSEDVFFFSSTTTFQEPTFIPKEGGGEGEGYLIALLNHLDQLRNDIVVFDAQNLSQGPLAIIHLPFKLKLGLHGNWVDNREIEAWKNRRAEGGDLGPVQAAKEMLPWQKAFIAKRESEKVPKQGDEGQVV</sequence>
<dbReference type="Pfam" id="PF03055">
    <property type="entry name" value="RPE65"/>
    <property type="match status" value="1"/>
</dbReference>
<organism evidence="7 8">
    <name type="scientific">Schizothecium vesticola</name>
    <dbReference type="NCBI Taxonomy" id="314040"/>
    <lineage>
        <taxon>Eukaryota</taxon>
        <taxon>Fungi</taxon>
        <taxon>Dikarya</taxon>
        <taxon>Ascomycota</taxon>
        <taxon>Pezizomycotina</taxon>
        <taxon>Sordariomycetes</taxon>
        <taxon>Sordariomycetidae</taxon>
        <taxon>Sordariales</taxon>
        <taxon>Schizotheciaceae</taxon>
        <taxon>Schizothecium</taxon>
    </lineage>
</organism>
<evidence type="ECO:0000256" key="1">
    <source>
        <dbReference type="ARBA" id="ARBA00006787"/>
    </source>
</evidence>
<evidence type="ECO:0000313" key="8">
    <source>
        <dbReference type="Proteomes" id="UP001172155"/>
    </source>
</evidence>
<evidence type="ECO:0000256" key="2">
    <source>
        <dbReference type="ARBA" id="ARBA00022723"/>
    </source>
</evidence>
<dbReference type="Proteomes" id="UP001172155">
    <property type="component" value="Unassembled WGS sequence"/>
</dbReference>
<evidence type="ECO:0000256" key="6">
    <source>
        <dbReference type="SAM" id="MobiDB-lite"/>
    </source>
</evidence>